<keyword evidence="2" id="KW-1185">Reference proteome</keyword>
<evidence type="ECO:0000313" key="1">
    <source>
        <dbReference type="EMBL" id="KDN56602.1"/>
    </source>
</evidence>
<dbReference type="STRING" id="1492738.FEM21_01050"/>
<dbReference type="EMBL" id="JNCA01000001">
    <property type="protein sequence ID" value="KDN56602.1"/>
    <property type="molecule type" value="Genomic_DNA"/>
</dbReference>
<gene>
    <name evidence="1" type="ORF">FEM21_01050</name>
</gene>
<evidence type="ECO:0000313" key="2">
    <source>
        <dbReference type="Proteomes" id="UP000027064"/>
    </source>
</evidence>
<dbReference type="Proteomes" id="UP000027064">
    <property type="component" value="Unassembled WGS sequence"/>
</dbReference>
<name>A0A066WRB0_9FLAO</name>
<sequence>MFIGMHINKLKLNYVAFLGNYCFNDDIKIPPISVTPIKFVSFLLV</sequence>
<reference evidence="1 2" key="1">
    <citation type="submission" date="2014-05" db="EMBL/GenBank/DDBJ databases">
        <title>Genome Sequence of Flavobacterium sp. EM1321.</title>
        <authorList>
            <person name="Shin S.-K."/>
            <person name="Yi H."/>
        </authorList>
    </citation>
    <scope>NUCLEOTIDE SEQUENCE [LARGE SCALE GENOMIC DNA]</scope>
    <source>
        <strain evidence="1 2">EM1321</strain>
    </source>
</reference>
<dbReference type="AlphaFoldDB" id="A0A066WRB0"/>
<protein>
    <submittedName>
        <fullName evidence="1">Uncharacterized protein</fullName>
    </submittedName>
</protein>
<organism evidence="1 2">
    <name type="scientific">Flavobacterium seoulense</name>
    <dbReference type="NCBI Taxonomy" id="1492738"/>
    <lineage>
        <taxon>Bacteria</taxon>
        <taxon>Pseudomonadati</taxon>
        <taxon>Bacteroidota</taxon>
        <taxon>Flavobacteriia</taxon>
        <taxon>Flavobacteriales</taxon>
        <taxon>Flavobacteriaceae</taxon>
        <taxon>Flavobacterium</taxon>
    </lineage>
</organism>
<comment type="caution">
    <text evidence="1">The sequence shown here is derived from an EMBL/GenBank/DDBJ whole genome shotgun (WGS) entry which is preliminary data.</text>
</comment>
<accession>A0A066WRB0</accession>
<proteinExistence type="predicted"/>